<reference evidence="2 3" key="1">
    <citation type="submission" date="2019-03" db="EMBL/GenBank/DDBJ databases">
        <title>Algoriphagus aquimaris sp. nov., isolated form marine sediment in Pohang, Korea.</title>
        <authorList>
            <person name="Kim J."/>
            <person name="Yoon S.-H."/>
            <person name="Lee S.-S."/>
        </authorList>
    </citation>
    <scope>NUCLEOTIDE SEQUENCE [LARGE SCALE GENOMIC DNA]</scope>
    <source>
        <strain evidence="2 3">F21</strain>
    </source>
</reference>
<gene>
    <name evidence="2" type="ORF">E1898_04300</name>
</gene>
<evidence type="ECO:0000313" key="3">
    <source>
        <dbReference type="Proteomes" id="UP000295438"/>
    </source>
</evidence>
<organism evidence="2 3">
    <name type="scientific">Algoriphagus formosus</name>
    <dbReference type="NCBI Taxonomy" id="2007308"/>
    <lineage>
        <taxon>Bacteria</taxon>
        <taxon>Pseudomonadati</taxon>
        <taxon>Bacteroidota</taxon>
        <taxon>Cytophagia</taxon>
        <taxon>Cytophagales</taxon>
        <taxon>Cyclobacteriaceae</taxon>
        <taxon>Algoriphagus</taxon>
    </lineage>
</organism>
<protein>
    <submittedName>
        <fullName evidence="2">Uncharacterized protein</fullName>
    </submittedName>
</protein>
<proteinExistence type="predicted"/>
<accession>A0A4R5V8E4</accession>
<dbReference type="AlphaFoldDB" id="A0A4R5V8E4"/>
<sequence>MLILVVIANLGYGSRLHLRRREIYPRRNTPLAKYASRDTPPSGLFDTYSRYRIKYFSPLAGYISIVFLPYFMK</sequence>
<dbReference type="RefSeq" id="WP_133389970.1">
    <property type="nucleotide sequence ID" value="NZ_SMUW01000027.1"/>
</dbReference>
<name>A0A4R5V8E4_9BACT</name>
<evidence type="ECO:0000313" key="2">
    <source>
        <dbReference type="EMBL" id="TDK48244.1"/>
    </source>
</evidence>
<dbReference type="EMBL" id="SMUW01000027">
    <property type="protein sequence ID" value="TDK48244.1"/>
    <property type="molecule type" value="Genomic_DNA"/>
</dbReference>
<evidence type="ECO:0000256" key="1">
    <source>
        <dbReference type="SAM" id="Phobius"/>
    </source>
</evidence>
<feature type="transmembrane region" description="Helical" evidence="1">
    <location>
        <begin position="55"/>
        <end position="72"/>
    </location>
</feature>
<keyword evidence="1" id="KW-0812">Transmembrane</keyword>
<comment type="caution">
    <text evidence="2">The sequence shown here is derived from an EMBL/GenBank/DDBJ whole genome shotgun (WGS) entry which is preliminary data.</text>
</comment>
<keyword evidence="1" id="KW-1133">Transmembrane helix</keyword>
<keyword evidence="1" id="KW-0472">Membrane</keyword>
<dbReference type="Proteomes" id="UP000295438">
    <property type="component" value="Unassembled WGS sequence"/>
</dbReference>
<keyword evidence="3" id="KW-1185">Reference proteome</keyword>